<organism evidence="1 2">
    <name type="scientific">Flavobacterium frigidarium</name>
    <dbReference type="NCBI Taxonomy" id="99286"/>
    <lineage>
        <taxon>Bacteria</taxon>
        <taxon>Pseudomonadati</taxon>
        <taxon>Bacteroidota</taxon>
        <taxon>Flavobacteriia</taxon>
        <taxon>Flavobacteriales</taxon>
        <taxon>Flavobacteriaceae</taxon>
        <taxon>Flavobacterium</taxon>
    </lineage>
</organism>
<dbReference type="Proteomes" id="UP001568894">
    <property type="component" value="Unassembled WGS sequence"/>
</dbReference>
<sequence length="322" mass="38092">MDLQELGLFLDQKTIPVTKNKIGFLEIIRKQHYENINSNIYAHFLSCDIAQVRSLFFDSLLSLISEKAGKHLSFINVKVSTEVATFNSGRIDILIEDYHHQNAIIIENKIYHYLSNDLLDYWNHYKTDILKKIGVLLTLFPHEVPENVKDSFINITHIEWINKVKENYIPSFLPDNYKVYIDDFINTIEQLTRINTMNDSTKFYFEHASQIIKVNETSNEAYRFLNNEFQKIANKIGWQSYGNEVKWRNFWDETNHLNTYLTVVIKDLVEGNNLSFMLVLELNKKDKERVDELKEKFEYHPQVIDKYGGESIDDYVHFLCKN</sequence>
<keyword evidence="2" id="KW-1185">Reference proteome</keyword>
<name>A0ABV4KCF8_9FLAO</name>
<accession>A0ABV4KCF8</accession>
<gene>
    <name evidence="1" type="ORF">QO192_08640</name>
</gene>
<dbReference type="InterPro" id="IPR029470">
    <property type="entry name" value="PDDEXK_4"/>
</dbReference>
<evidence type="ECO:0000313" key="1">
    <source>
        <dbReference type="EMBL" id="MEZ7515348.1"/>
    </source>
</evidence>
<comment type="caution">
    <text evidence="1">The sequence shown here is derived from an EMBL/GenBank/DDBJ whole genome shotgun (WGS) entry which is preliminary data.</text>
</comment>
<evidence type="ECO:0000313" key="2">
    <source>
        <dbReference type="Proteomes" id="UP001568894"/>
    </source>
</evidence>
<protein>
    <recommendedName>
        <fullName evidence="3">PD-(D/E)XK nuclease superfamily protein</fullName>
    </recommendedName>
</protein>
<evidence type="ECO:0008006" key="3">
    <source>
        <dbReference type="Google" id="ProtNLM"/>
    </source>
</evidence>
<dbReference type="RefSeq" id="WP_371569753.1">
    <property type="nucleotide sequence ID" value="NZ_JASMRN010000006.1"/>
</dbReference>
<reference evidence="1 2" key="1">
    <citation type="submission" date="2023-05" db="EMBL/GenBank/DDBJ databases">
        <title>Adaptations of aquatic viruses from atmosphere-close ecosystems of the Central Arctic Ocean.</title>
        <authorList>
            <person name="Rahlff J."/>
            <person name="Holmfeldt K."/>
        </authorList>
    </citation>
    <scope>NUCLEOTIDE SEQUENCE [LARGE SCALE GENOMIC DNA]</scope>
    <source>
        <strain evidence="1 2">Arc14</strain>
    </source>
</reference>
<dbReference type="Pfam" id="PF14281">
    <property type="entry name" value="PDDEXK_4"/>
    <property type="match status" value="1"/>
</dbReference>
<dbReference type="EMBL" id="JASMRN010000006">
    <property type="protein sequence ID" value="MEZ7515348.1"/>
    <property type="molecule type" value="Genomic_DNA"/>
</dbReference>
<proteinExistence type="predicted"/>